<dbReference type="PANTHER" id="PTHR46599">
    <property type="entry name" value="PIGGYBAC TRANSPOSABLE ELEMENT-DERIVED PROTEIN 4"/>
    <property type="match status" value="1"/>
</dbReference>
<evidence type="ECO:0000313" key="3">
    <source>
        <dbReference type="Proteomes" id="UP001160148"/>
    </source>
</evidence>
<organism evidence="2 3">
    <name type="scientific">Macrosiphum euphorbiae</name>
    <name type="common">potato aphid</name>
    <dbReference type="NCBI Taxonomy" id="13131"/>
    <lineage>
        <taxon>Eukaryota</taxon>
        <taxon>Metazoa</taxon>
        <taxon>Ecdysozoa</taxon>
        <taxon>Arthropoda</taxon>
        <taxon>Hexapoda</taxon>
        <taxon>Insecta</taxon>
        <taxon>Pterygota</taxon>
        <taxon>Neoptera</taxon>
        <taxon>Paraneoptera</taxon>
        <taxon>Hemiptera</taxon>
        <taxon>Sternorrhyncha</taxon>
        <taxon>Aphidomorpha</taxon>
        <taxon>Aphidoidea</taxon>
        <taxon>Aphididae</taxon>
        <taxon>Macrosiphini</taxon>
        <taxon>Macrosiphum</taxon>
    </lineage>
</organism>
<sequence length="103" mass="11733">MVDNFQKYYCPSEYVTIDEQLLASRGKCPFRQYKPAKYGIKTFALLDPRTVYTLNLETYLDVQPDGPYKISNASQDVVLRLVEPMFGTNRNITGETTGLPVCL</sequence>
<evidence type="ECO:0000259" key="1">
    <source>
        <dbReference type="Pfam" id="PF13843"/>
    </source>
</evidence>
<proteinExistence type="predicted"/>
<comment type="caution">
    <text evidence="2">The sequence shown here is derived from an EMBL/GenBank/DDBJ whole genome shotgun (WGS) entry which is preliminary data.</text>
</comment>
<keyword evidence="3" id="KW-1185">Reference proteome</keyword>
<dbReference type="AlphaFoldDB" id="A0AAV0WTD5"/>
<reference evidence="2 3" key="1">
    <citation type="submission" date="2023-01" db="EMBL/GenBank/DDBJ databases">
        <authorList>
            <person name="Whitehead M."/>
        </authorList>
    </citation>
    <scope>NUCLEOTIDE SEQUENCE [LARGE SCALE GENOMIC DNA]</scope>
</reference>
<dbReference type="EMBL" id="CARXXK010000002">
    <property type="protein sequence ID" value="CAI6359093.1"/>
    <property type="molecule type" value="Genomic_DNA"/>
</dbReference>
<name>A0AAV0WTD5_9HEMI</name>
<dbReference type="Proteomes" id="UP001160148">
    <property type="component" value="Unassembled WGS sequence"/>
</dbReference>
<accession>A0AAV0WTD5</accession>
<protein>
    <recommendedName>
        <fullName evidence="1">PiggyBac transposable element-derived protein domain-containing protein</fullName>
    </recommendedName>
</protein>
<gene>
    <name evidence="2" type="ORF">MEUPH1_LOCUS14536</name>
</gene>
<dbReference type="InterPro" id="IPR029526">
    <property type="entry name" value="PGBD"/>
</dbReference>
<evidence type="ECO:0000313" key="2">
    <source>
        <dbReference type="EMBL" id="CAI6359093.1"/>
    </source>
</evidence>
<dbReference type="Pfam" id="PF13843">
    <property type="entry name" value="DDE_Tnp_1_7"/>
    <property type="match status" value="1"/>
</dbReference>
<dbReference type="PANTHER" id="PTHR46599:SF6">
    <property type="entry name" value="DUAL SPECIFICITY PHOSPHATASE 26"/>
    <property type="match status" value="1"/>
</dbReference>
<feature type="domain" description="PiggyBac transposable element-derived protein" evidence="1">
    <location>
        <begin position="1"/>
        <end position="93"/>
    </location>
</feature>